<evidence type="ECO:0000313" key="1">
    <source>
        <dbReference type="EMBL" id="GAA1493530.1"/>
    </source>
</evidence>
<dbReference type="InterPro" id="IPR014718">
    <property type="entry name" value="GH-type_carb-bd"/>
</dbReference>
<keyword evidence="2" id="KW-1185">Reference proteome</keyword>
<dbReference type="Pfam" id="PF01263">
    <property type="entry name" value="Aldose_epim"/>
    <property type="match status" value="1"/>
</dbReference>
<organism evidence="1 2">
    <name type="scientific">Curtobacterium herbarum</name>
    <dbReference type="NCBI Taxonomy" id="150122"/>
    <lineage>
        <taxon>Bacteria</taxon>
        <taxon>Bacillati</taxon>
        <taxon>Actinomycetota</taxon>
        <taxon>Actinomycetes</taxon>
        <taxon>Micrococcales</taxon>
        <taxon>Microbacteriaceae</taxon>
        <taxon>Curtobacterium</taxon>
    </lineage>
</organism>
<name>A0ABP4K3T8_9MICO</name>
<dbReference type="CDD" id="cd09022">
    <property type="entry name" value="Aldose_epim_Ec_YihR"/>
    <property type="match status" value="1"/>
</dbReference>
<protein>
    <submittedName>
        <fullName evidence="1">Aldose 1-epimerase family protein</fullName>
    </submittedName>
</protein>
<dbReference type="EMBL" id="BAAAJX010000008">
    <property type="protein sequence ID" value="GAA1493530.1"/>
    <property type="molecule type" value="Genomic_DNA"/>
</dbReference>
<sequence>MSTAASTAAPTGGQYHLRHAGPDGVVEAVVTEVAAGIRELRVAGFDLTEPFPASQAPAGANGIVLAPWPNRVAGGAWQLDGRTQQLDISEPKYGNASHGLLRFAPYRVVDQTESSIEQQATIHPQHGWPFTLETRVHHELVEDGIRITHTVTNRSGRPAPFAIGSHPYLRAGDTPAEDLVIRLDAATAFTVDERKIPNGTQSVDGTDLDLRAGRRAGDSDLDTAYTDVTPDAEGIRRTTLHGPEGDGVELWQDASFPYVQVFTSREFPRGDGTGLAVAVEPMTAPADALNSGEGLRWLAADESWTGSWGIRRVWS</sequence>
<gene>
    <name evidence="1" type="ORF">GCM10009627_18760</name>
</gene>
<dbReference type="InterPro" id="IPR011013">
    <property type="entry name" value="Gal_mutarotase_sf_dom"/>
</dbReference>
<reference evidence="2" key="1">
    <citation type="journal article" date="2019" name="Int. J. Syst. Evol. Microbiol.">
        <title>The Global Catalogue of Microorganisms (GCM) 10K type strain sequencing project: providing services to taxonomists for standard genome sequencing and annotation.</title>
        <authorList>
            <consortium name="The Broad Institute Genomics Platform"/>
            <consortium name="The Broad Institute Genome Sequencing Center for Infectious Disease"/>
            <person name="Wu L."/>
            <person name="Ma J."/>
        </authorList>
    </citation>
    <scope>NUCLEOTIDE SEQUENCE [LARGE SCALE GENOMIC DNA]</scope>
    <source>
        <strain evidence="2">JCM 12140</strain>
    </source>
</reference>
<dbReference type="RefSeq" id="WP_204606831.1">
    <property type="nucleotide sequence ID" value="NZ_BAAAJX010000008.1"/>
</dbReference>
<proteinExistence type="predicted"/>
<comment type="caution">
    <text evidence="1">The sequence shown here is derived from an EMBL/GenBank/DDBJ whole genome shotgun (WGS) entry which is preliminary data.</text>
</comment>
<dbReference type="Gene3D" id="2.70.98.10">
    <property type="match status" value="1"/>
</dbReference>
<dbReference type="InterPro" id="IPR008183">
    <property type="entry name" value="Aldose_1/G6P_1-epimerase"/>
</dbReference>
<dbReference type="InterPro" id="IPR037480">
    <property type="entry name" value="YihR-like"/>
</dbReference>
<dbReference type="Proteomes" id="UP001501742">
    <property type="component" value="Unassembled WGS sequence"/>
</dbReference>
<accession>A0ABP4K3T8</accession>
<dbReference type="SUPFAM" id="SSF74650">
    <property type="entry name" value="Galactose mutarotase-like"/>
    <property type="match status" value="1"/>
</dbReference>
<evidence type="ECO:0000313" key="2">
    <source>
        <dbReference type="Proteomes" id="UP001501742"/>
    </source>
</evidence>